<feature type="region of interest" description="Disordered" evidence="2">
    <location>
        <begin position="409"/>
        <end position="432"/>
    </location>
</feature>
<feature type="compositionally biased region" description="Low complexity" evidence="2">
    <location>
        <begin position="656"/>
        <end position="672"/>
    </location>
</feature>
<sequence length="1103" mass="127487">MILYERNNGLSANLSFTFDFGKNLSNLDCHSIALNDDEKYLLLIGNHELQFINFETFITSIVNTVGDDNSIIIPSSTDIETVPLFDICNINRPIVQWNHQDTNQYAVALDRLVRFYNVNHGRIQEINTIIDTHHQRPISTISYWPHDPYCFLTGSLDGQIQMWDIRHCSSKTPANLKLTLSTPFSIRHIQRPSMDLDKIHPSNDCYQLAIQCDRCVRIYDMRRTDSYICSIEHNQRIMNIDWTMQNHSIVTLSMDNSLRIFSTNGNLLAESIPNEQLPFVLSKVRTTSYDNLFICASCDAISSTFGFTSWRWDEDQYIRPLTDHILSTSPSSINDFTFVTNSKFLTLFNQMYSSRSNNQLTKHFPILTWCRDEQLRLIDMDSTFRKTYHDYRRTKQKNQSDLLNSTVISKSSSSSNLSRQKQQLNRNNTNKITMDIIEDETPEGADSDLDDNAFSDLLSTRINNTIELLENGNEHDISITSTHIDNTITIITTTTEVSIYNELNSLQDTYGPYIVVDIKDEEHRMCVIRCIYPFDSAGSFLIYLFLSRHYPIISQLFIRFKLLTHHNLNDERFKLFQLHIQTIFDETSNKCFYDGQLCLHKCLLRLKHLFDLYYKQEKLCSTIITNKLNKKQSEELIHSLDFDSSHIINHNHNHNHYNNNNNNNNNNNKNSNKLYDQLSSPTIDINNSQISNNPSIRANPRTCGARFIGGTYLICFGRTLNLQQQQQQHQQQQHPTSAPPILNSINDMFINRSQSIHMRSMSLTVTKSRGNSSTDEHSSSYRSSTTLTNTVQIQHVLNNQRTTIFSAPVRLSLGSSILTDHQRISTSSTTYRRSLSHHISPLHSTVSIYDMSILLPISKKLADDYKFNLNNLIDMCEINQQLTERMAKNDLAHCWRLLATLIALQPSLSNDHSWFQTPIAQGLIKHLVSHYIIGGDIQSASMFLLTMLDTPFMKTKNRLKLFNQHHYDPILYAYANLLHRWKHFYKRTQILYQIDYNCQSPASINQTSSTIICSICFQPVIGQHILCAICAHGGHLSHMHGWFSSSEIKHRYCPEKDCACRCIIKQQELLSMNTDHIQRHQHTPILTPRPRGIRTSSTSIRPF</sequence>
<dbReference type="GO" id="GO:1904263">
    <property type="term" value="P:positive regulation of TORC1 signaling"/>
    <property type="evidence" value="ECO:0007669"/>
    <property type="project" value="TreeGrafter"/>
</dbReference>
<feature type="region of interest" description="Disordered" evidence="2">
    <location>
        <begin position="765"/>
        <end position="785"/>
    </location>
</feature>
<comment type="caution">
    <text evidence="3">The sequence shown here is derived from an EMBL/GenBank/DDBJ whole genome shotgun (WGS) entry which is preliminary data.</text>
</comment>
<gene>
    <name evidence="4" type="ORF">FNK824_LOCUS5368</name>
    <name evidence="3" type="ORF">SEV965_LOCUS12852</name>
</gene>
<evidence type="ECO:0000313" key="4">
    <source>
        <dbReference type="EMBL" id="CAF3639545.1"/>
    </source>
</evidence>
<dbReference type="InterPro" id="IPR049567">
    <property type="entry name" value="WDR59-like"/>
</dbReference>
<evidence type="ECO:0000256" key="1">
    <source>
        <dbReference type="PROSITE-ProRule" id="PRU00221"/>
    </source>
</evidence>
<keyword evidence="1" id="KW-0853">WD repeat</keyword>
<dbReference type="AlphaFoldDB" id="A0A814JT28"/>
<feature type="compositionally biased region" description="Low complexity" evidence="2">
    <location>
        <begin position="409"/>
        <end position="425"/>
    </location>
</feature>
<name>A0A814JT28_9BILA</name>
<feature type="repeat" description="WD" evidence="1">
    <location>
        <begin position="131"/>
        <end position="166"/>
    </location>
</feature>
<accession>A0A814JT28</accession>
<dbReference type="EMBL" id="CAJNOU010000594">
    <property type="protein sequence ID" value="CAF1041518.1"/>
    <property type="molecule type" value="Genomic_DNA"/>
</dbReference>
<feature type="region of interest" description="Disordered" evidence="2">
    <location>
        <begin position="651"/>
        <end position="674"/>
    </location>
</feature>
<dbReference type="Pfam" id="PF00400">
    <property type="entry name" value="WD40"/>
    <property type="match status" value="1"/>
</dbReference>
<dbReference type="Proteomes" id="UP000663889">
    <property type="component" value="Unassembled WGS sequence"/>
</dbReference>
<evidence type="ECO:0000313" key="3">
    <source>
        <dbReference type="EMBL" id="CAF1041518.1"/>
    </source>
</evidence>
<dbReference type="GO" id="GO:0005774">
    <property type="term" value="C:vacuolar membrane"/>
    <property type="evidence" value="ECO:0007669"/>
    <property type="project" value="TreeGrafter"/>
</dbReference>
<dbReference type="InterPro" id="IPR015943">
    <property type="entry name" value="WD40/YVTN_repeat-like_dom_sf"/>
</dbReference>
<dbReference type="GO" id="GO:0035859">
    <property type="term" value="C:Seh1-associated complex"/>
    <property type="evidence" value="ECO:0007669"/>
    <property type="project" value="TreeGrafter"/>
</dbReference>
<dbReference type="InterPro" id="IPR001680">
    <property type="entry name" value="WD40_rpt"/>
</dbReference>
<reference evidence="3" key="1">
    <citation type="submission" date="2021-02" db="EMBL/GenBank/DDBJ databases">
        <authorList>
            <person name="Nowell W R."/>
        </authorList>
    </citation>
    <scope>NUCLEOTIDE SEQUENCE</scope>
</reference>
<dbReference type="SUPFAM" id="SSF50978">
    <property type="entry name" value="WD40 repeat-like"/>
    <property type="match status" value="1"/>
</dbReference>
<dbReference type="EMBL" id="CAJOBE010000425">
    <property type="protein sequence ID" value="CAF3639545.1"/>
    <property type="molecule type" value="Genomic_DNA"/>
</dbReference>
<dbReference type="SMART" id="SM00320">
    <property type="entry name" value="WD40"/>
    <property type="match status" value="2"/>
</dbReference>
<protein>
    <submittedName>
        <fullName evidence="3">Uncharacterized protein</fullName>
    </submittedName>
</protein>
<proteinExistence type="predicted"/>
<dbReference type="Gene3D" id="2.130.10.10">
    <property type="entry name" value="YVTN repeat-like/Quinoprotein amine dehydrogenase"/>
    <property type="match status" value="1"/>
</dbReference>
<evidence type="ECO:0000256" key="2">
    <source>
        <dbReference type="SAM" id="MobiDB-lite"/>
    </source>
</evidence>
<dbReference type="GO" id="GO:0035591">
    <property type="term" value="F:signaling adaptor activity"/>
    <property type="evidence" value="ECO:0007669"/>
    <property type="project" value="TreeGrafter"/>
</dbReference>
<evidence type="ECO:0000313" key="5">
    <source>
        <dbReference type="Proteomes" id="UP000663889"/>
    </source>
</evidence>
<dbReference type="PROSITE" id="PS50082">
    <property type="entry name" value="WD_REPEATS_2"/>
    <property type="match status" value="1"/>
</dbReference>
<dbReference type="GO" id="GO:0034198">
    <property type="term" value="P:cellular response to amino acid starvation"/>
    <property type="evidence" value="ECO:0007669"/>
    <property type="project" value="TreeGrafter"/>
</dbReference>
<dbReference type="PANTHER" id="PTHR46170">
    <property type="entry name" value="GATOR COMPLEX PROTEIN WDR59"/>
    <property type="match status" value="1"/>
</dbReference>
<dbReference type="Proteomes" id="UP000663874">
    <property type="component" value="Unassembled WGS sequence"/>
</dbReference>
<dbReference type="PANTHER" id="PTHR46170:SF1">
    <property type="entry name" value="GATOR COMPLEX PROTEIN WDR59"/>
    <property type="match status" value="1"/>
</dbReference>
<dbReference type="InterPro" id="IPR036322">
    <property type="entry name" value="WD40_repeat_dom_sf"/>
</dbReference>
<organism evidence="3 5">
    <name type="scientific">Rotaria sordida</name>
    <dbReference type="NCBI Taxonomy" id="392033"/>
    <lineage>
        <taxon>Eukaryota</taxon>
        <taxon>Metazoa</taxon>
        <taxon>Spiralia</taxon>
        <taxon>Gnathifera</taxon>
        <taxon>Rotifera</taxon>
        <taxon>Eurotatoria</taxon>
        <taxon>Bdelloidea</taxon>
        <taxon>Philodinida</taxon>
        <taxon>Philodinidae</taxon>
        <taxon>Rotaria</taxon>
    </lineage>
</organism>